<proteinExistence type="predicted"/>
<evidence type="ECO:0000256" key="1">
    <source>
        <dbReference type="ARBA" id="ARBA00004141"/>
    </source>
</evidence>
<gene>
    <name evidence="7" type="ORF">UFOPK2366_01475</name>
</gene>
<feature type="transmembrane region" description="Helical" evidence="5">
    <location>
        <begin position="191"/>
        <end position="212"/>
    </location>
</feature>
<accession>A0A6J6Q8C6</accession>
<evidence type="ECO:0000259" key="6">
    <source>
        <dbReference type="Pfam" id="PF00892"/>
    </source>
</evidence>
<dbReference type="InterPro" id="IPR000620">
    <property type="entry name" value="EamA_dom"/>
</dbReference>
<name>A0A6J6Q8C6_9ZZZZ</name>
<dbReference type="GO" id="GO:0016020">
    <property type="term" value="C:membrane"/>
    <property type="evidence" value="ECO:0007669"/>
    <property type="project" value="UniProtKB-SubCell"/>
</dbReference>
<feature type="transmembrane region" description="Helical" evidence="5">
    <location>
        <begin position="76"/>
        <end position="99"/>
    </location>
</feature>
<feature type="transmembrane region" description="Helical" evidence="5">
    <location>
        <begin position="20"/>
        <end position="39"/>
    </location>
</feature>
<keyword evidence="3 5" id="KW-1133">Transmembrane helix</keyword>
<dbReference type="AlphaFoldDB" id="A0A6J6Q8C6"/>
<feature type="domain" description="EamA" evidence="6">
    <location>
        <begin position="164"/>
        <end position="297"/>
    </location>
</feature>
<keyword evidence="2 5" id="KW-0812">Transmembrane</keyword>
<dbReference type="Pfam" id="PF00892">
    <property type="entry name" value="EamA"/>
    <property type="match status" value="2"/>
</dbReference>
<feature type="transmembrane region" description="Helical" evidence="5">
    <location>
        <begin position="133"/>
        <end position="150"/>
    </location>
</feature>
<evidence type="ECO:0000256" key="5">
    <source>
        <dbReference type="SAM" id="Phobius"/>
    </source>
</evidence>
<dbReference type="SUPFAM" id="SSF103481">
    <property type="entry name" value="Multidrug resistance efflux transporter EmrE"/>
    <property type="match status" value="2"/>
</dbReference>
<feature type="transmembrane region" description="Helical" evidence="5">
    <location>
        <begin position="258"/>
        <end position="274"/>
    </location>
</feature>
<evidence type="ECO:0000313" key="7">
    <source>
        <dbReference type="EMBL" id="CAB4705445.1"/>
    </source>
</evidence>
<evidence type="ECO:0000256" key="3">
    <source>
        <dbReference type="ARBA" id="ARBA00022989"/>
    </source>
</evidence>
<dbReference type="InterPro" id="IPR050638">
    <property type="entry name" value="AA-Vitamin_Transporters"/>
</dbReference>
<feature type="transmembrane region" description="Helical" evidence="5">
    <location>
        <begin position="156"/>
        <end position="179"/>
    </location>
</feature>
<feature type="transmembrane region" description="Helical" evidence="5">
    <location>
        <begin position="105"/>
        <end position="126"/>
    </location>
</feature>
<keyword evidence="4 5" id="KW-0472">Membrane</keyword>
<reference evidence="7" key="1">
    <citation type="submission" date="2020-05" db="EMBL/GenBank/DDBJ databases">
        <authorList>
            <person name="Chiriac C."/>
            <person name="Salcher M."/>
            <person name="Ghai R."/>
            <person name="Kavagutti S V."/>
        </authorList>
    </citation>
    <scope>NUCLEOTIDE SEQUENCE</scope>
</reference>
<sequence>MTLARTEVPASNGAALERIAPWLFVLFWSTGFIAARYGTQDAGPLTFLTVRLSVAALLLWIVAAATHAPAIHRRQVTWASVTGLGMHAMYLGGVFVAVAHGLPSGLGALIAGLHPVITSVAARVLLNERLWPAQWLGVLLGMVGVLAVVVDRLRAHSGGITTFTLCAMTVAVVGMAGGTLVQRYRGAQMPLLRGTAVQYSASAVVVSVGAIGNEHWQFHSTPRLWFSLAWALLVLSIAAVLIMMVLLQRHAAARVSSLFFLTPALSTIEGAILFGERLGLLALIGFVVALAGVWLTTRQPV</sequence>
<feature type="transmembrane region" description="Helical" evidence="5">
    <location>
        <begin position="224"/>
        <end position="246"/>
    </location>
</feature>
<evidence type="ECO:0000256" key="2">
    <source>
        <dbReference type="ARBA" id="ARBA00022692"/>
    </source>
</evidence>
<feature type="domain" description="EamA" evidence="6">
    <location>
        <begin position="23"/>
        <end position="149"/>
    </location>
</feature>
<comment type="subcellular location">
    <subcellularLocation>
        <location evidence="1">Membrane</location>
        <topology evidence="1">Multi-pass membrane protein</topology>
    </subcellularLocation>
</comment>
<organism evidence="7">
    <name type="scientific">freshwater metagenome</name>
    <dbReference type="NCBI Taxonomy" id="449393"/>
    <lineage>
        <taxon>unclassified sequences</taxon>
        <taxon>metagenomes</taxon>
        <taxon>ecological metagenomes</taxon>
    </lineage>
</organism>
<feature type="transmembrane region" description="Helical" evidence="5">
    <location>
        <begin position="280"/>
        <end position="297"/>
    </location>
</feature>
<dbReference type="PANTHER" id="PTHR32322">
    <property type="entry name" value="INNER MEMBRANE TRANSPORTER"/>
    <property type="match status" value="1"/>
</dbReference>
<evidence type="ECO:0000256" key="4">
    <source>
        <dbReference type="ARBA" id="ARBA00023136"/>
    </source>
</evidence>
<dbReference type="InterPro" id="IPR037185">
    <property type="entry name" value="EmrE-like"/>
</dbReference>
<dbReference type="EMBL" id="CAEZXM010000303">
    <property type="protein sequence ID" value="CAB4705445.1"/>
    <property type="molecule type" value="Genomic_DNA"/>
</dbReference>
<dbReference type="PANTHER" id="PTHR32322:SF2">
    <property type="entry name" value="EAMA DOMAIN-CONTAINING PROTEIN"/>
    <property type="match status" value="1"/>
</dbReference>
<feature type="transmembrane region" description="Helical" evidence="5">
    <location>
        <begin position="45"/>
        <end position="64"/>
    </location>
</feature>
<protein>
    <submittedName>
        <fullName evidence="7">Unannotated protein</fullName>
    </submittedName>
</protein>